<reference evidence="1 2" key="1">
    <citation type="journal article" date="2019" name="Int. J. Syst. Evol. Microbiol.">
        <title>The Global Catalogue of Microorganisms (GCM) 10K type strain sequencing project: providing services to taxonomists for standard genome sequencing and annotation.</title>
        <authorList>
            <consortium name="The Broad Institute Genomics Platform"/>
            <consortium name="The Broad Institute Genome Sequencing Center for Infectious Disease"/>
            <person name="Wu L."/>
            <person name="Ma J."/>
        </authorList>
    </citation>
    <scope>NUCLEOTIDE SEQUENCE [LARGE SCALE GENOMIC DNA]</scope>
    <source>
        <strain evidence="1 2">JCM 15921</strain>
    </source>
</reference>
<organism evidence="1 2">
    <name type="scientific">Arthrobacter humicola</name>
    <dbReference type="NCBI Taxonomy" id="409291"/>
    <lineage>
        <taxon>Bacteria</taxon>
        <taxon>Bacillati</taxon>
        <taxon>Actinomycetota</taxon>
        <taxon>Actinomycetes</taxon>
        <taxon>Micrococcales</taxon>
        <taxon>Micrococcaceae</taxon>
        <taxon>Arthrobacter</taxon>
    </lineage>
</organism>
<dbReference type="RefSeq" id="WP_344367407.1">
    <property type="nucleotide sequence ID" value="NZ_BAAAQB010000039.1"/>
</dbReference>
<proteinExistence type="predicted"/>
<comment type="caution">
    <text evidence="1">The sequence shown here is derived from an EMBL/GenBank/DDBJ whole genome shotgun (WGS) entry which is preliminary data.</text>
</comment>
<gene>
    <name evidence="1" type="ORF">GCM10009825_31500</name>
</gene>
<evidence type="ECO:0000313" key="2">
    <source>
        <dbReference type="Proteomes" id="UP001500102"/>
    </source>
</evidence>
<name>A0ABN2ZHG7_9MICC</name>
<evidence type="ECO:0000313" key="1">
    <source>
        <dbReference type="EMBL" id="GAA2142238.1"/>
    </source>
</evidence>
<protein>
    <submittedName>
        <fullName evidence="1">Uncharacterized protein</fullName>
    </submittedName>
</protein>
<keyword evidence="2" id="KW-1185">Reference proteome</keyword>
<dbReference type="Proteomes" id="UP001500102">
    <property type="component" value="Unassembled WGS sequence"/>
</dbReference>
<accession>A0ABN2ZHG7</accession>
<dbReference type="EMBL" id="BAAAQB010000039">
    <property type="protein sequence ID" value="GAA2142238.1"/>
    <property type="molecule type" value="Genomic_DNA"/>
</dbReference>
<sequence>MQPLVATCIRRPFHWGIVIIADARSGSQIPDVDPEKAVSSNEHGIVALIRHAQDIDTFEGEFDWAEAQVLVRLLTRPEPPSTDRREVFRGRLMIASGRISIGDADGEVVHPAHEGWNELIVTVASNVAVSNLSPEELRIDLIPAG</sequence>